<dbReference type="EMBL" id="CAXAMM010042784">
    <property type="protein sequence ID" value="CAK9106624.1"/>
    <property type="molecule type" value="Genomic_DNA"/>
</dbReference>
<dbReference type="PROSITE" id="PS50222">
    <property type="entry name" value="EF_HAND_2"/>
    <property type="match status" value="1"/>
</dbReference>
<keyword evidence="7" id="KW-0067">ATP-binding</keyword>
<dbReference type="GO" id="GO:0004386">
    <property type="term" value="F:helicase activity"/>
    <property type="evidence" value="ECO:0007669"/>
    <property type="project" value="UniProtKB-KW"/>
</dbReference>
<evidence type="ECO:0000256" key="2">
    <source>
        <dbReference type="ARBA" id="ARBA00012552"/>
    </source>
</evidence>
<dbReference type="InterPro" id="IPR011992">
    <property type="entry name" value="EF-hand-dom_pair"/>
</dbReference>
<comment type="similarity">
    <text evidence="1">Belongs to the centrin family.</text>
</comment>
<dbReference type="PROSITE" id="PS51194">
    <property type="entry name" value="HELICASE_CTER"/>
    <property type="match status" value="1"/>
</dbReference>
<evidence type="ECO:0000313" key="13">
    <source>
        <dbReference type="EMBL" id="CAK9106624.1"/>
    </source>
</evidence>
<keyword evidence="9" id="KW-1133">Transmembrane helix</keyword>
<dbReference type="Proteomes" id="UP001642464">
    <property type="component" value="Unassembled WGS sequence"/>
</dbReference>
<keyword evidence="5 13" id="KW-0347">Helicase</keyword>
<feature type="compositionally biased region" description="Basic and acidic residues" evidence="8">
    <location>
        <begin position="423"/>
        <end position="434"/>
    </location>
</feature>
<dbReference type="InterPro" id="IPR000629">
    <property type="entry name" value="RNA-helicase_DEAD-box_CS"/>
</dbReference>
<proteinExistence type="inferred from homology"/>
<dbReference type="InterPro" id="IPR002048">
    <property type="entry name" value="EF_hand_dom"/>
</dbReference>
<dbReference type="SUPFAM" id="SSF52540">
    <property type="entry name" value="P-loop containing nucleoside triphosphate hydrolases"/>
    <property type="match status" value="2"/>
</dbReference>
<dbReference type="SMART" id="SM00487">
    <property type="entry name" value="DEXDc"/>
    <property type="match status" value="1"/>
</dbReference>
<evidence type="ECO:0000259" key="10">
    <source>
        <dbReference type="PROSITE" id="PS50222"/>
    </source>
</evidence>
<dbReference type="Gene3D" id="3.40.50.300">
    <property type="entry name" value="P-loop containing nucleotide triphosphate hydrolases"/>
    <property type="match status" value="2"/>
</dbReference>
<dbReference type="InterPro" id="IPR027417">
    <property type="entry name" value="P-loop_NTPase"/>
</dbReference>
<feature type="transmembrane region" description="Helical" evidence="9">
    <location>
        <begin position="724"/>
        <end position="748"/>
    </location>
</feature>
<dbReference type="InterPro" id="IPR018247">
    <property type="entry name" value="EF_Hand_1_Ca_BS"/>
</dbReference>
<feature type="domain" description="Helicase C-terminal" evidence="12">
    <location>
        <begin position="320"/>
        <end position="521"/>
    </location>
</feature>
<evidence type="ECO:0000259" key="12">
    <source>
        <dbReference type="PROSITE" id="PS51194"/>
    </source>
</evidence>
<evidence type="ECO:0000313" key="14">
    <source>
        <dbReference type="Proteomes" id="UP001642464"/>
    </source>
</evidence>
<dbReference type="EC" id="3.6.4.13" evidence="2"/>
<keyword evidence="6" id="KW-0106">Calcium</keyword>
<reference evidence="13 14" key="1">
    <citation type="submission" date="2024-02" db="EMBL/GenBank/DDBJ databases">
        <authorList>
            <person name="Chen Y."/>
            <person name="Shah S."/>
            <person name="Dougan E. K."/>
            <person name="Thang M."/>
            <person name="Chan C."/>
        </authorList>
    </citation>
    <scope>NUCLEOTIDE SEQUENCE [LARGE SCALE GENOMIC DNA]</scope>
</reference>
<evidence type="ECO:0000256" key="8">
    <source>
        <dbReference type="SAM" id="MobiDB-lite"/>
    </source>
</evidence>
<evidence type="ECO:0000256" key="5">
    <source>
        <dbReference type="ARBA" id="ARBA00022806"/>
    </source>
</evidence>
<evidence type="ECO:0000256" key="3">
    <source>
        <dbReference type="ARBA" id="ARBA00022741"/>
    </source>
</evidence>
<dbReference type="PROSITE" id="PS51192">
    <property type="entry name" value="HELICASE_ATP_BIND_1"/>
    <property type="match status" value="1"/>
</dbReference>
<evidence type="ECO:0000256" key="9">
    <source>
        <dbReference type="SAM" id="Phobius"/>
    </source>
</evidence>
<dbReference type="Pfam" id="PF00271">
    <property type="entry name" value="Helicase_C"/>
    <property type="match status" value="1"/>
</dbReference>
<feature type="compositionally biased region" description="Low complexity" evidence="8">
    <location>
        <begin position="11"/>
        <end position="20"/>
    </location>
</feature>
<dbReference type="SUPFAM" id="SSF47473">
    <property type="entry name" value="EF-hand"/>
    <property type="match status" value="1"/>
</dbReference>
<name>A0ABP0S2Q1_9DINO</name>
<organism evidence="13 14">
    <name type="scientific">Durusdinium trenchii</name>
    <dbReference type="NCBI Taxonomy" id="1381693"/>
    <lineage>
        <taxon>Eukaryota</taxon>
        <taxon>Sar</taxon>
        <taxon>Alveolata</taxon>
        <taxon>Dinophyceae</taxon>
        <taxon>Suessiales</taxon>
        <taxon>Symbiodiniaceae</taxon>
        <taxon>Durusdinium</taxon>
    </lineage>
</organism>
<dbReference type="InterPro" id="IPR011545">
    <property type="entry name" value="DEAD/DEAH_box_helicase_dom"/>
</dbReference>
<keyword evidence="9" id="KW-0472">Membrane</keyword>
<comment type="caution">
    <text evidence="13">The sequence shown here is derived from an EMBL/GenBank/DDBJ whole genome shotgun (WGS) entry which is preliminary data.</text>
</comment>
<dbReference type="PROSITE" id="PS00039">
    <property type="entry name" value="DEAD_ATP_HELICASE"/>
    <property type="match status" value="1"/>
</dbReference>
<dbReference type="SMART" id="SM00490">
    <property type="entry name" value="HELICc"/>
    <property type="match status" value="1"/>
</dbReference>
<evidence type="ECO:0000256" key="6">
    <source>
        <dbReference type="ARBA" id="ARBA00022837"/>
    </source>
</evidence>
<dbReference type="PROSITE" id="PS00018">
    <property type="entry name" value="EF_HAND_1"/>
    <property type="match status" value="1"/>
</dbReference>
<feature type="domain" description="Helicase ATP-binding" evidence="11">
    <location>
        <begin position="128"/>
        <end position="309"/>
    </location>
</feature>
<keyword evidence="3" id="KW-0547">Nucleotide-binding</keyword>
<keyword evidence="4" id="KW-0378">Hydrolase</keyword>
<evidence type="ECO:0000256" key="7">
    <source>
        <dbReference type="ARBA" id="ARBA00022840"/>
    </source>
</evidence>
<feature type="region of interest" description="Disordered" evidence="8">
    <location>
        <begin position="1"/>
        <end position="20"/>
    </location>
</feature>
<dbReference type="PANTHER" id="PTHR47958">
    <property type="entry name" value="ATP-DEPENDENT RNA HELICASE DBP3"/>
    <property type="match status" value="1"/>
</dbReference>
<protein>
    <recommendedName>
        <fullName evidence="2">RNA helicase</fullName>
        <ecNumber evidence="2">3.6.4.13</ecNumber>
    </recommendedName>
</protein>
<sequence>MELNARSPVGSAPHLSTSSATSTLRSSAILSIGAQHPKPPKQQHNPRWRVVLGCVVGGAARVVACPAKKTEQEEFLDAQAKIPVEVSPRPPFDELGESWTSAQLDKGILTALHQQGFRRPTASQRWAVPLLLSGKDVMVCSQTGSGKTLAYVVPLIQLLCRRRPKSRSKVASPGAVVIAPTRELAAQIASEAAALLQGMQLQVACIFGGVPYRSSKLVLQNGSDLLVATPGRLEDACLRGDVQLRDVQAAVLDEADRLLDLGFEDQIRILLTRRMAKTGEGRQTAMFSATFGTGVQHLAADFLDAYTFVAVGRVGSAAQTVEQRLVWVEDDAKPQALLGALLALEQRTTVAGAGAQVMPCAVVFVNTKDAARLVEQRVRGWKFQCFSIHGDKKQEAREEALGRFQAHIEGRFSAPRVQKPHRGASDRAESRRDRPKGAVVLVATDVAARGLDIPNISCVIHYDLPRRIDDYVHRSGRTGRFGRSGMSIGFANAAAKGISGDLAKGLVEAGTQPPPWLIGMAISAGIAVEDLQKLAWSRPGEETQGLSHASQSYGAQDVRLKGAGLQTAVERREAQKLRSFAADAYGREKDLADVRELFWTTTVFLINTLKPSCPSLQAGAFGYLFPLGARNLHCWMHWHPNLDLQMEFWHVQIDKLPLARVIGFTNGVEIITKDETLRNSPIVGGIVANSFGSLRLTMLTLVQFITLDSIYQIYRPLVVEKPELVFYFLGLLLILPITLLNLVTAVLVENGITQAQKEAEFEMKARSAEMRSAVMQLLDLFTELDGNENGGLSRMELAKVPEKAVPKDLLDTLAVEDLCDLFDLLDVDHTGEISQEEFVDGVLQMVVRDVPAETMRIMKLLQSVHRTVHCLNDSYSTMLSQAEMTSCL</sequence>
<dbReference type="Pfam" id="PF00270">
    <property type="entry name" value="DEAD"/>
    <property type="match status" value="1"/>
</dbReference>
<dbReference type="InterPro" id="IPR001650">
    <property type="entry name" value="Helicase_C-like"/>
</dbReference>
<keyword evidence="14" id="KW-1185">Reference proteome</keyword>
<accession>A0ABP0S2Q1</accession>
<evidence type="ECO:0000256" key="1">
    <source>
        <dbReference type="ARBA" id="ARBA00005253"/>
    </source>
</evidence>
<gene>
    <name evidence="13" type="ORF">SCF082_LOCUS49668</name>
</gene>
<feature type="domain" description="EF-hand" evidence="10">
    <location>
        <begin position="813"/>
        <end position="848"/>
    </location>
</feature>
<dbReference type="Gene3D" id="1.10.287.70">
    <property type="match status" value="1"/>
</dbReference>
<dbReference type="Gene3D" id="1.10.238.10">
    <property type="entry name" value="EF-hand"/>
    <property type="match status" value="1"/>
</dbReference>
<dbReference type="InterPro" id="IPR014001">
    <property type="entry name" value="Helicase_ATP-bd"/>
</dbReference>
<evidence type="ECO:0000256" key="4">
    <source>
        <dbReference type="ARBA" id="ARBA00022801"/>
    </source>
</evidence>
<evidence type="ECO:0000259" key="11">
    <source>
        <dbReference type="PROSITE" id="PS51192"/>
    </source>
</evidence>
<keyword evidence="9" id="KW-0812">Transmembrane</keyword>
<dbReference type="CDD" id="cd18787">
    <property type="entry name" value="SF2_C_DEAD"/>
    <property type="match status" value="1"/>
</dbReference>
<feature type="region of interest" description="Disordered" evidence="8">
    <location>
        <begin position="415"/>
        <end position="434"/>
    </location>
</feature>